<dbReference type="Proteomes" id="UP001602089">
    <property type="component" value="Unassembled WGS sequence"/>
</dbReference>
<reference evidence="1 2" key="1">
    <citation type="submission" date="2024-10" db="EMBL/GenBank/DDBJ databases">
        <title>The Natural Products Discovery Center: Release of the First 8490 Sequenced Strains for Exploring Actinobacteria Biosynthetic Diversity.</title>
        <authorList>
            <person name="Kalkreuter E."/>
            <person name="Kautsar S.A."/>
            <person name="Yang D."/>
            <person name="Bader C.D."/>
            <person name="Teijaro C.N."/>
            <person name="Fluegel L."/>
            <person name="Davis C.M."/>
            <person name="Simpson J.R."/>
            <person name="Lauterbach L."/>
            <person name="Steele A.D."/>
            <person name="Gui C."/>
            <person name="Meng S."/>
            <person name="Li G."/>
            <person name="Viehrig K."/>
            <person name="Ye F."/>
            <person name="Su P."/>
            <person name="Kiefer A.F."/>
            <person name="Nichols A."/>
            <person name="Cepeda A.J."/>
            <person name="Yan W."/>
            <person name="Fan B."/>
            <person name="Jiang Y."/>
            <person name="Adhikari A."/>
            <person name="Zheng C.-J."/>
            <person name="Schuster L."/>
            <person name="Cowan T.M."/>
            <person name="Smanski M.J."/>
            <person name="Chevrette M.G."/>
            <person name="De Carvalho L.P.S."/>
            <person name="Shen B."/>
        </authorList>
    </citation>
    <scope>NUCLEOTIDE SEQUENCE [LARGE SCALE GENOMIC DNA]</scope>
    <source>
        <strain evidence="1 2">NPDC001867</strain>
    </source>
</reference>
<evidence type="ECO:0000313" key="2">
    <source>
        <dbReference type="Proteomes" id="UP001602089"/>
    </source>
</evidence>
<keyword evidence="2" id="KW-1185">Reference proteome</keyword>
<name>A0ABW6TPI3_9NOCA</name>
<organism evidence="1 2">
    <name type="scientific">Nocardia elegans</name>
    <dbReference type="NCBI Taxonomy" id="300029"/>
    <lineage>
        <taxon>Bacteria</taxon>
        <taxon>Bacillati</taxon>
        <taxon>Actinomycetota</taxon>
        <taxon>Actinomycetes</taxon>
        <taxon>Mycobacteriales</taxon>
        <taxon>Nocardiaceae</taxon>
        <taxon>Nocardia</taxon>
    </lineage>
</organism>
<dbReference type="EMBL" id="JBIATK010000022">
    <property type="protein sequence ID" value="MFF4028039.1"/>
    <property type="molecule type" value="Genomic_DNA"/>
</dbReference>
<evidence type="ECO:0000313" key="1">
    <source>
        <dbReference type="EMBL" id="MFF4028039.1"/>
    </source>
</evidence>
<gene>
    <name evidence="1" type="ORF">ACFYY5_34865</name>
</gene>
<protein>
    <submittedName>
        <fullName evidence="1">Uncharacterized protein</fullName>
    </submittedName>
</protein>
<accession>A0ABW6TPI3</accession>
<sequence>MSDNMAKVIQLRDIGFQARRRSAPRHWPSQSALASVTSLTRQVAPVSPRRPRGLADQVRTTIANGIRGSAYFAHRRLTGAPAWLQHAGILQPGHPCILLAGATRVRRSFFCRYSPVRTIEQWSRHAESVAARACSGTATVHDRSRDTLGH</sequence>
<dbReference type="RefSeq" id="WP_146165394.1">
    <property type="nucleotide sequence ID" value="NZ_JBIATK010000022.1"/>
</dbReference>
<proteinExistence type="predicted"/>
<comment type="caution">
    <text evidence="1">The sequence shown here is derived from an EMBL/GenBank/DDBJ whole genome shotgun (WGS) entry which is preliminary data.</text>
</comment>